<dbReference type="GO" id="GO:0000976">
    <property type="term" value="F:transcription cis-regulatory region binding"/>
    <property type="evidence" value="ECO:0007669"/>
    <property type="project" value="TreeGrafter"/>
</dbReference>
<dbReference type="Pfam" id="PF00072">
    <property type="entry name" value="Response_reg"/>
    <property type="match status" value="1"/>
</dbReference>
<dbReference type="InterPro" id="IPR011006">
    <property type="entry name" value="CheY-like_superfamily"/>
</dbReference>
<dbReference type="SMART" id="SM00862">
    <property type="entry name" value="Trans_reg_C"/>
    <property type="match status" value="1"/>
</dbReference>
<keyword evidence="11" id="KW-1185">Reference proteome</keyword>
<dbReference type="AlphaFoldDB" id="A0A8J7DUW3"/>
<evidence type="ECO:0000259" key="8">
    <source>
        <dbReference type="PROSITE" id="PS50110"/>
    </source>
</evidence>
<evidence type="ECO:0000256" key="6">
    <source>
        <dbReference type="PROSITE-ProRule" id="PRU00169"/>
    </source>
</evidence>
<keyword evidence="5" id="KW-0804">Transcription</keyword>
<dbReference type="SMART" id="SM00448">
    <property type="entry name" value="REC"/>
    <property type="match status" value="1"/>
</dbReference>
<dbReference type="InterPro" id="IPR001789">
    <property type="entry name" value="Sig_transdc_resp-reg_receiver"/>
</dbReference>
<gene>
    <name evidence="10" type="ORF">IQ249_02790</name>
</gene>
<name>A0A8J7DUW3_9CYAN</name>
<evidence type="ECO:0000256" key="1">
    <source>
        <dbReference type="ARBA" id="ARBA00022553"/>
    </source>
</evidence>
<feature type="domain" description="Response regulatory" evidence="8">
    <location>
        <begin position="5"/>
        <end position="119"/>
    </location>
</feature>
<evidence type="ECO:0000256" key="3">
    <source>
        <dbReference type="ARBA" id="ARBA00023015"/>
    </source>
</evidence>
<feature type="DNA-binding region" description="OmpR/PhoB-type" evidence="7">
    <location>
        <begin position="128"/>
        <end position="226"/>
    </location>
</feature>
<dbReference type="SUPFAM" id="SSF52172">
    <property type="entry name" value="CheY-like"/>
    <property type="match status" value="1"/>
</dbReference>
<keyword evidence="3" id="KW-0805">Transcription regulation</keyword>
<proteinExistence type="predicted"/>
<protein>
    <submittedName>
        <fullName evidence="10">Response regulator transcription factor</fullName>
    </submittedName>
</protein>
<sequence>MTNAHILLADTDLLLVQLLEQELEGNGYRITTVDNGMNCLRAVQELQPDLTILNWMLPDFSGLDICRCLRSVGNSSAIILLNDEDTIRDRVAGLDAGADDYIVKPFWLEEFFARIRARLRRVRQSSKWDILQFQDLSLNPFTREVYRGDRVLELTAKEFDLLNYLMAHPRQVLSREQILNAVWNDEFEGTSNIVEVYIRYLRRKLEAHCEDRLIHTIHCVGYVLREDCRQTLAKSA</sequence>
<dbReference type="Proteomes" id="UP000654482">
    <property type="component" value="Unassembled WGS sequence"/>
</dbReference>
<dbReference type="RefSeq" id="WP_194027905.1">
    <property type="nucleotide sequence ID" value="NZ_JADEWZ010000003.1"/>
</dbReference>
<evidence type="ECO:0000256" key="4">
    <source>
        <dbReference type="ARBA" id="ARBA00023125"/>
    </source>
</evidence>
<dbReference type="PANTHER" id="PTHR48111:SF22">
    <property type="entry name" value="REGULATOR OF RPOS"/>
    <property type="match status" value="1"/>
</dbReference>
<evidence type="ECO:0000256" key="2">
    <source>
        <dbReference type="ARBA" id="ARBA00023012"/>
    </source>
</evidence>
<dbReference type="GO" id="GO:0000156">
    <property type="term" value="F:phosphorelay response regulator activity"/>
    <property type="evidence" value="ECO:0007669"/>
    <property type="project" value="TreeGrafter"/>
</dbReference>
<dbReference type="PROSITE" id="PS51755">
    <property type="entry name" value="OMPR_PHOB"/>
    <property type="match status" value="1"/>
</dbReference>
<comment type="caution">
    <text evidence="10">The sequence shown here is derived from an EMBL/GenBank/DDBJ whole genome shotgun (WGS) entry which is preliminary data.</text>
</comment>
<dbReference type="Pfam" id="PF00486">
    <property type="entry name" value="Trans_reg_C"/>
    <property type="match status" value="1"/>
</dbReference>
<evidence type="ECO:0000259" key="9">
    <source>
        <dbReference type="PROSITE" id="PS51755"/>
    </source>
</evidence>
<dbReference type="InterPro" id="IPR039420">
    <property type="entry name" value="WalR-like"/>
</dbReference>
<keyword evidence="4 7" id="KW-0238">DNA-binding</keyword>
<dbReference type="FunFam" id="1.10.10.10:FF:000005">
    <property type="entry name" value="Two-component system response regulator"/>
    <property type="match status" value="1"/>
</dbReference>
<dbReference type="InterPro" id="IPR001867">
    <property type="entry name" value="OmpR/PhoB-type_DNA-bd"/>
</dbReference>
<comment type="caution">
    <text evidence="6">Lacks conserved residue(s) required for the propagation of feature annotation.</text>
</comment>
<dbReference type="GO" id="GO:0005829">
    <property type="term" value="C:cytosol"/>
    <property type="evidence" value="ECO:0007669"/>
    <property type="project" value="TreeGrafter"/>
</dbReference>
<accession>A0A8J7DUW3</accession>
<feature type="domain" description="OmpR/PhoB-type" evidence="9">
    <location>
        <begin position="128"/>
        <end position="226"/>
    </location>
</feature>
<dbReference type="PANTHER" id="PTHR48111">
    <property type="entry name" value="REGULATOR OF RPOS"/>
    <property type="match status" value="1"/>
</dbReference>
<dbReference type="InterPro" id="IPR036388">
    <property type="entry name" value="WH-like_DNA-bd_sf"/>
</dbReference>
<dbReference type="Gene3D" id="1.10.10.10">
    <property type="entry name" value="Winged helix-like DNA-binding domain superfamily/Winged helix DNA-binding domain"/>
    <property type="match status" value="1"/>
</dbReference>
<dbReference type="GO" id="GO:0032993">
    <property type="term" value="C:protein-DNA complex"/>
    <property type="evidence" value="ECO:0007669"/>
    <property type="project" value="TreeGrafter"/>
</dbReference>
<keyword evidence="1" id="KW-0597">Phosphoprotein</keyword>
<dbReference type="PROSITE" id="PS50110">
    <property type="entry name" value="RESPONSE_REGULATORY"/>
    <property type="match status" value="1"/>
</dbReference>
<evidence type="ECO:0000256" key="7">
    <source>
        <dbReference type="PROSITE-ProRule" id="PRU01091"/>
    </source>
</evidence>
<dbReference type="CDD" id="cd00383">
    <property type="entry name" value="trans_reg_C"/>
    <property type="match status" value="1"/>
</dbReference>
<dbReference type="Gene3D" id="3.40.50.2300">
    <property type="match status" value="1"/>
</dbReference>
<organism evidence="10 11">
    <name type="scientific">Lusitaniella coriacea LEGE 07157</name>
    <dbReference type="NCBI Taxonomy" id="945747"/>
    <lineage>
        <taxon>Bacteria</taxon>
        <taxon>Bacillati</taxon>
        <taxon>Cyanobacteriota</taxon>
        <taxon>Cyanophyceae</taxon>
        <taxon>Spirulinales</taxon>
        <taxon>Lusitaniellaceae</taxon>
        <taxon>Lusitaniella</taxon>
    </lineage>
</organism>
<dbReference type="GO" id="GO:0006355">
    <property type="term" value="P:regulation of DNA-templated transcription"/>
    <property type="evidence" value="ECO:0007669"/>
    <property type="project" value="InterPro"/>
</dbReference>
<keyword evidence="2" id="KW-0902">Two-component regulatory system</keyword>
<evidence type="ECO:0000313" key="11">
    <source>
        <dbReference type="Proteomes" id="UP000654482"/>
    </source>
</evidence>
<reference evidence="10" key="1">
    <citation type="submission" date="2020-10" db="EMBL/GenBank/DDBJ databases">
        <authorList>
            <person name="Castelo-Branco R."/>
            <person name="Eusebio N."/>
            <person name="Adriana R."/>
            <person name="Vieira A."/>
            <person name="Brugerolle De Fraissinette N."/>
            <person name="Rezende De Castro R."/>
            <person name="Schneider M.P."/>
            <person name="Vasconcelos V."/>
            <person name="Leao P.N."/>
        </authorList>
    </citation>
    <scope>NUCLEOTIDE SEQUENCE</scope>
    <source>
        <strain evidence="10">LEGE 07157</strain>
    </source>
</reference>
<dbReference type="EMBL" id="JADEWZ010000003">
    <property type="protein sequence ID" value="MBE9114815.1"/>
    <property type="molecule type" value="Genomic_DNA"/>
</dbReference>
<dbReference type="Gene3D" id="6.10.250.690">
    <property type="match status" value="1"/>
</dbReference>
<evidence type="ECO:0000313" key="10">
    <source>
        <dbReference type="EMBL" id="MBE9114815.1"/>
    </source>
</evidence>
<dbReference type="CDD" id="cd17574">
    <property type="entry name" value="REC_OmpR"/>
    <property type="match status" value="1"/>
</dbReference>
<evidence type="ECO:0000256" key="5">
    <source>
        <dbReference type="ARBA" id="ARBA00023163"/>
    </source>
</evidence>